<feature type="region of interest" description="Disordered" evidence="2">
    <location>
        <begin position="21"/>
        <end position="59"/>
    </location>
</feature>
<evidence type="ECO:0000256" key="2">
    <source>
        <dbReference type="SAM" id="MobiDB-lite"/>
    </source>
</evidence>
<accession>A0A371HDA4</accession>
<evidence type="ECO:0000256" key="1">
    <source>
        <dbReference type="SAM" id="Coils"/>
    </source>
</evidence>
<keyword evidence="4" id="KW-1185">Reference proteome</keyword>
<dbReference type="PANTHER" id="PTHR46249">
    <property type="entry name" value="CCHC-TYPE DOMAIN-CONTAINING PROTEIN-RELATED"/>
    <property type="match status" value="1"/>
</dbReference>
<dbReference type="AlphaFoldDB" id="A0A371HDA4"/>
<dbReference type="EMBL" id="QJKJ01002907">
    <property type="protein sequence ID" value="RDY00783.1"/>
    <property type="molecule type" value="Genomic_DNA"/>
</dbReference>
<dbReference type="Proteomes" id="UP000257109">
    <property type="component" value="Unassembled WGS sequence"/>
</dbReference>
<gene>
    <name evidence="3" type="ORF">CR513_15997</name>
</gene>
<comment type="caution">
    <text evidence="3">The sequence shown here is derived from an EMBL/GenBank/DDBJ whole genome shotgun (WGS) entry which is preliminary data.</text>
</comment>
<feature type="compositionally biased region" description="Polar residues" evidence="2">
    <location>
        <begin position="35"/>
        <end position="49"/>
    </location>
</feature>
<evidence type="ECO:0000313" key="3">
    <source>
        <dbReference type="EMBL" id="RDY00783.1"/>
    </source>
</evidence>
<protein>
    <submittedName>
        <fullName evidence="3">Uncharacterized protein</fullName>
    </submittedName>
</protein>
<proteinExistence type="predicted"/>
<feature type="non-terminal residue" evidence="3">
    <location>
        <position position="1"/>
    </location>
</feature>
<evidence type="ECO:0000313" key="4">
    <source>
        <dbReference type="Proteomes" id="UP000257109"/>
    </source>
</evidence>
<name>A0A371HDA4_MUCPR</name>
<feature type="coiled-coil region" evidence="1">
    <location>
        <begin position="125"/>
        <end position="152"/>
    </location>
</feature>
<keyword evidence="1" id="KW-0175">Coiled coil</keyword>
<organism evidence="3 4">
    <name type="scientific">Mucuna pruriens</name>
    <name type="common">Velvet bean</name>
    <name type="synonym">Dolichos pruriens</name>
    <dbReference type="NCBI Taxonomy" id="157652"/>
    <lineage>
        <taxon>Eukaryota</taxon>
        <taxon>Viridiplantae</taxon>
        <taxon>Streptophyta</taxon>
        <taxon>Embryophyta</taxon>
        <taxon>Tracheophyta</taxon>
        <taxon>Spermatophyta</taxon>
        <taxon>Magnoliopsida</taxon>
        <taxon>eudicotyledons</taxon>
        <taxon>Gunneridae</taxon>
        <taxon>Pentapetalae</taxon>
        <taxon>rosids</taxon>
        <taxon>fabids</taxon>
        <taxon>Fabales</taxon>
        <taxon>Fabaceae</taxon>
        <taxon>Papilionoideae</taxon>
        <taxon>50 kb inversion clade</taxon>
        <taxon>NPAAA clade</taxon>
        <taxon>indigoferoid/millettioid clade</taxon>
        <taxon>Phaseoleae</taxon>
        <taxon>Mucuna</taxon>
    </lineage>
</organism>
<sequence length="154" mass="17888">MKYESQSKPTIEEQINNLLIETSEEESEKESSSKDLNQIQQDEQVSSSEGEGETPKINTLTKEQDLLFEAIDSISDPQEKKVFLNKLKKTLETKPKQKEYITSNKFDVCNILKRLENTYTKPTTIQDLQTEINNLKQEVKELKQQQKIHQIILS</sequence>
<reference evidence="3" key="1">
    <citation type="submission" date="2018-05" db="EMBL/GenBank/DDBJ databases">
        <title>Draft genome of Mucuna pruriens seed.</title>
        <authorList>
            <person name="Nnadi N.E."/>
            <person name="Vos R."/>
            <person name="Hasami M.H."/>
            <person name="Devisetty U.K."/>
            <person name="Aguiy J.C."/>
        </authorList>
    </citation>
    <scope>NUCLEOTIDE SEQUENCE [LARGE SCALE GENOMIC DNA]</scope>
    <source>
        <strain evidence="3">JCA_2017</strain>
    </source>
</reference>